<dbReference type="Pfam" id="PF18935">
    <property type="entry name" value="DUF5683"/>
    <property type="match status" value="1"/>
</dbReference>
<reference evidence="2 3" key="1">
    <citation type="submission" date="2020-01" db="EMBL/GenBank/DDBJ databases">
        <title>Spongiivirga citrea KCTC 32990T.</title>
        <authorList>
            <person name="Wang G."/>
        </authorList>
    </citation>
    <scope>NUCLEOTIDE SEQUENCE [LARGE SCALE GENOMIC DNA]</scope>
    <source>
        <strain evidence="2 3">KCTC 32990</strain>
    </source>
</reference>
<accession>A0A6M0CFM7</accession>
<organism evidence="2 3">
    <name type="scientific">Spongiivirga citrea</name>
    <dbReference type="NCBI Taxonomy" id="1481457"/>
    <lineage>
        <taxon>Bacteria</taxon>
        <taxon>Pseudomonadati</taxon>
        <taxon>Bacteroidota</taxon>
        <taxon>Flavobacteriia</taxon>
        <taxon>Flavobacteriales</taxon>
        <taxon>Flavobacteriaceae</taxon>
        <taxon>Spongiivirga</taxon>
    </lineage>
</organism>
<name>A0A6M0CFM7_9FLAO</name>
<sequence>MFLFFFLCFFSNDLWSQKKSDNDSLLVKVDTVKAKFKKARRVNLDPNAPAKAAFYSAVLPGLGQAYNSKYWKIPIVYGALGTSMYLYINNNNEYNRFRDEFKRRLDLGLDGPPETGEFSNLTNQALIEAQELFQRNRDLALLISVGLYALNIIDANVDAHLQQYNVNEQLTFTPKIFQDPLNFSTSVTLSITYNF</sequence>
<keyword evidence="3" id="KW-1185">Reference proteome</keyword>
<comment type="caution">
    <text evidence="2">The sequence shown here is derived from an EMBL/GenBank/DDBJ whole genome shotgun (WGS) entry which is preliminary data.</text>
</comment>
<gene>
    <name evidence="2" type="ORF">GWK10_00525</name>
</gene>
<protein>
    <recommendedName>
        <fullName evidence="1">DUF5683 domain-containing protein</fullName>
    </recommendedName>
</protein>
<dbReference type="EMBL" id="JAABOQ010000001">
    <property type="protein sequence ID" value="NER15673.1"/>
    <property type="molecule type" value="Genomic_DNA"/>
</dbReference>
<dbReference type="Proteomes" id="UP000474296">
    <property type="component" value="Unassembled WGS sequence"/>
</dbReference>
<evidence type="ECO:0000259" key="1">
    <source>
        <dbReference type="Pfam" id="PF18935"/>
    </source>
</evidence>
<dbReference type="InterPro" id="IPR043738">
    <property type="entry name" value="DUF5683"/>
</dbReference>
<proteinExistence type="predicted"/>
<evidence type="ECO:0000313" key="2">
    <source>
        <dbReference type="EMBL" id="NER15673.1"/>
    </source>
</evidence>
<feature type="domain" description="DUF5683" evidence="1">
    <location>
        <begin position="46"/>
        <end position="195"/>
    </location>
</feature>
<dbReference type="AlphaFoldDB" id="A0A6M0CFM7"/>
<evidence type="ECO:0000313" key="3">
    <source>
        <dbReference type="Proteomes" id="UP000474296"/>
    </source>
</evidence>